<dbReference type="EMBL" id="KT007000">
    <property type="protein sequence ID" value="AKQ02517.1"/>
    <property type="molecule type" value="Genomic_DNA"/>
</dbReference>
<dbReference type="Gene3D" id="3.30.700.10">
    <property type="entry name" value="Glycoprotein, Type 4 Pilin"/>
    <property type="match status" value="1"/>
</dbReference>
<dbReference type="PROSITE" id="PS00409">
    <property type="entry name" value="PROKAR_NTER_METHYL"/>
    <property type="match status" value="1"/>
</dbReference>
<keyword evidence="1" id="KW-0812">Transmembrane</keyword>
<reference evidence="2" key="1">
    <citation type="journal article" date="2015" name="ISME J.">
        <title>Aquifer environment selects for microbial species cohorts in sediment and groundwater.</title>
        <authorList>
            <person name="Hug L.A."/>
            <person name="Thomas B.C."/>
            <person name="Brown C.T."/>
            <person name="Frischkorn K.R."/>
            <person name="Williams K.H."/>
            <person name="Tringe S.G."/>
            <person name="Banfield J.F."/>
        </authorList>
    </citation>
    <scope>NUCLEOTIDE SEQUENCE</scope>
</reference>
<evidence type="ECO:0000256" key="1">
    <source>
        <dbReference type="SAM" id="Phobius"/>
    </source>
</evidence>
<evidence type="ECO:0008006" key="3">
    <source>
        <dbReference type="Google" id="ProtNLM"/>
    </source>
</evidence>
<feature type="transmembrane region" description="Helical" evidence="1">
    <location>
        <begin position="35"/>
        <end position="56"/>
    </location>
</feature>
<dbReference type="InterPro" id="IPR012902">
    <property type="entry name" value="N_methyl_site"/>
</dbReference>
<dbReference type="AlphaFoldDB" id="A0A0H4T7R8"/>
<keyword evidence="1" id="KW-1133">Transmembrane helix</keyword>
<name>A0A0H4T7R8_9BACT</name>
<protein>
    <recommendedName>
        <fullName evidence="3">Type II secretion system protein</fullName>
    </recommendedName>
</protein>
<dbReference type="Pfam" id="PF07963">
    <property type="entry name" value="N_methyl"/>
    <property type="match status" value="1"/>
</dbReference>
<sequence length="174" mass="18782">MSKELRIKSRGREKVHNSLFIIHNSSKSSTTGFTLIELVIAMAILGILIVTTLFFINPIERLAETRNDQRKLNISVILNAIGQNIANHSGTFNCPAGAIPTTTPQIIGSSTYDIYDCLVPEFMSTMPVDPTSGVSSTSSASYNTGYDIARNATTSQITISAPNAELGETITVTR</sequence>
<proteinExistence type="predicted"/>
<accession>A0A0H4T7R8</accession>
<keyword evidence="1" id="KW-0472">Membrane</keyword>
<organism evidence="2">
    <name type="scientific">uncultured Parcubacteria bacterium Rifle_16ft_4_minimus_37647</name>
    <dbReference type="NCBI Taxonomy" id="1665140"/>
    <lineage>
        <taxon>Bacteria</taxon>
        <taxon>Candidatus Parcubacteria</taxon>
        <taxon>environmental samples</taxon>
    </lineage>
</organism>
<dbReference type="InterPro" id="IPR045584">
    <property type="entry name" value="Pilin-like"/>
</dbReference>
<dbReference type="NCBIfam" id="TIGR02532">
    <property type="entry name" value="IV_pilin_GFxxxE"/>
    <property type="match status" value="1"/>
</dbReference>
<dbReference type="SUPFAM" id="SSF54523">
    <property type="entry name" value="Pili subunits"/>
    <property type="match status" value="1"/>
</dbReference>
<evidence type="ECO:0000313" key="2">
    <source>
        <dbReference type="EMBL" id="AKQ02517.1"/>
    </source>
</evidence>